<evidence type="ECO:0000313" key="2">
    <source>
        <dbReference type="Proteomes" id="UP000443153"/>
    </source>
</evidence>
<dbReference type="EMBL" id="WKJH01000030">
    <property type="protein sequence ID" value="MRX66026.1"/>
    <property type="molecule type" value="Genomic_DNA"/>
</dbReference>
<accession>A0A6I2MW11</accession>
<dbReference type="RefSeq" id="WP_154369436.1">
    <property type="nucleotide sequence ID" value="NZ_WKJH01000030.1"/>
</dbReference>
<evidence type="ECO:0000313" key="1">
    <source>
        <dbReference type="EMBL" id="MRX66026.1"/>
    </source>
</evidence>
<gene>
    <name evidence="1" type="ORF">GJ691_17885</name>
</gene>
<dbReference type="Gene3D" id="2.60.40.1820">
    <property type="match status" value="1"/>
</dbReference>
<organism evidence="1 2">
    <name type="scientific">Maribacter luteus</name>
    <dbReference type="NCBI Taxonomy" id="2594478"/>
    <lineage>
        <taxon>Bacteria</taxon>
        <taxon>Pseudomonadati</taxon>
        <taxon>Bacteroidota</taxon>
        <taxon>Flavobacteriia</taxon>
        <taxon>Flavobacteriales</taxon>
        <taxon>Flavobacteriaceae</taxon>
        <taxon>Maribacter</taxon>
    </lineage>
</organism>
<protein>
    <recommendedName>
        <fullName evidence="3">Late embryogenesis abundant protein LEA-2 subgroup domain-containing protein</fullName>
    </recommendedName>
</protein>
<dbReference type="OrthoDB" id="1144002at2"/>
<comment type="caution">
    <text evidence="1">The sequence shown here is derived from an EMBL/GenBank/DDBJ whole genome shotgun (WGS) entry which is preliminary data.</text>
</comment>
<sequence>MKNVFFILVLAILVQSCTFDKKPEYLGIDNVWVEEASSNNITLKADAHFKNENDLGGTLLTDEIKVYIDNIYIASVSSEAFDVPAKDNFIVPLTVSFPLSKLFKEGNRNLLGIILNQVLNKKMKIDFKGSITYKLAGFSYDYPVDHSQEITIK</sequence>
<evidence type="ECO:0008006" key="3">
    <source>
        <dbReference type="Google" id="ProtNLM"/>
    </source>
</evidence>
<proteinExistence type="predicted"/>
<keyword evidence="2" id="KW-1185">Reference proteome</keyword>
<name>A0A6I2MW11_9FLAO</name>
<reference evidence="1 2" key="1">
    <citation type="submission" date="2019-11" db="EMBL/GenBank/DDBJ databases">
        <title>Maribacter lutea sp. nov., a marine bacterium isolated from intertidal sand.</title>
        <authorList>
            <person name="Liu A."/>
        </authorList>
    </citation>
    <scope>NUCLEOTIDE SEQUENCE [LARGE SCALE GENOMIC DNA]</scope>
    <source>
        <strain evidence="1 2">RZ05</strain>
    </source>
</reference>
<dbReference type="AlphaFoldDB" id="A0A6I2MW11"/>
<dbReference type="SUPFAM" id="SSF117070">
    <property type="entry name" value="LEA14-like"/>
    <property type="match status" value="1"/>
</dbReference>
<dbReference type="Proteomes" id="UP000443153">
    <property type="component" value="Unassembled WGS sequence"/>
</dbReference>
<dbReference type="PROSITE" id="PS51257">
    <property type="entry name" value="PROKAR_LIPOPROTEIN"/>
    <property type="match status" value="1"/>
</dbReference>